<evidence type="ECO:0000259" key="7">
    <source>
        <dbReference type="Pfam" id="PF06429"/>
    </source>
</evidence>
<keyword evidence="9" id="KW-0282">Flagellum</keyword>
<evidence type="ECO:0000256" key="5">
    <source>
        <dbReference type="ARBA" id="ARBA00022525"/>
    </source>
</evidence>
<keyword evidence="5" id="KW-0964">Secreted</keyword>
<dbReference type="PANTHER" id="PTHR30033">
    <property type="entry name" value="FLAGELLAR HOOK-ASSOCIATED PROTEIN 1"/>
    <property type="match status" value="1"/>
</dbReference>
<dbReference type="InterPro" id="IPR010930">
    <property type="entry name" value="Flg_bb/hook_C_dom"/>
</dbReference>
<feature type="domain" description="Flagellar basal-body/hook protein C-terminal" evidence="7">
    <location>
        <begin position="438"/>
        <end position="473"/>
    </location>
</feature>
<dbReference type="PANTHER" id="PTHR30033:SF1">
    <property type="entry name" value="FLAGELLAR HOOK-ASSOCIATED PROTEIN 1"/>
    <property type="match status" value="1"/>
</dbReference>
<dbReference type="InterPro" id="IPR002371">
    <property type="entry name" value="FlgK"/>
</dbReference>
<evidence type="ECO:0000313" key="10">
    <source>
        <dbReference type="Proteomes" id="UP000049455"/>
    </source>
</evidence>
<feature type="domain" description="Flagellar hook-associated protein FlgK helical" evidence="8">
    <location>
        <begin position="92"/>
        <end position="311"/>
    </location>
</feature>
<keyword evidence="6" id="KW-0975">Bacterial flagellum</keyword>
<dbReference type="GO" id="GO:0009424">
    <property type="term" value="C:bacterial-type flagellum hook"/>
    <property type="evidence" value="ECO:0007669"/>
    <property type="project" value="InterPro"/>
</dbReference>
<comment type="similarity">
    <text evidence="3">Belongs to the flagella basal body rod proteins family.</text>
</comment>
<sequence length="474" mass="49799">MSLSASLNIATAGLGLSSRRAEIVASNVANADRPGYARRSAGAVGAGTGLPGSGLSVTRETEPRLVQLRRDAQSALSDANVAQRFAAEFDAAIGDPDAAGSLQDRVARLDAAFVSAASEPSSAIRLSEISQAASDLADHLNRLEDVVQSSRQRADDKIGSTVEQINTDLKDIARLNVDIRRLSSGGHDTATLMDERTVLIDRVSTQIPLRELPREHGAVALVSKAGAILLDGSAKELGFTPHAMTINAGKSASTHLSGLTINGRDVRTDEGPGGVGGAALSALFTLRDETGPEASRRLDAVAADLMERFEKADVAPGLLTDEGSPFSSSAAPGLAGRIEINSKVAPDKPDQHWRLRDGLGATAPGGADATLLLSYGKEMARRVAPPLVGLTDRASDAKGHIATLKSLSSADRVRADDRSDLWQREATGLSERRDGGAVDVDAEMRRLIEIEQAYAANARVIQVVGDMMQRLTEI</sequence>
<comment type="subcellular location">
    <subcellularLocation>
        <location evidence="1">Bacterial flagellum</location>
    </subcellularLocation>
    <subcellularLocation>
        <location evidence="2">Secreted</location>
    </subcellularLocation>
</comment>
<evidence type="ECO:0000256" key="2">
    <source>
        <dbReference type="ARBA" id="ARBA00004613"/>
    </source>
</evidence>
<dbReference type="RefSeq" id="WP_055662744.1">
    <property type="nucleotide sequence ID" value="NZ_CYPR01000060.1"/>
</dbReference>
<dbReference type="InterPro" id="IPR053927">
    <property type="entry name" value="FlgK_helical"/>
</dbReference>
<organism evidence="9 10">
    <name type="scientific">Jannaschia seosinensis</name>
    <dbReference type="NCBI Taxonomy" id="313367"/>
    <lineage>
        <taxon>Bacteria</taxon>
        <taxon>Pseudomonadati</taxon>
        <taxon>Pseudomonadota</taxon>
        <taxon>Alphaproteobacteria</taxon>
        <taxon>Rhodobacterales</taxon>
        <taxon>Roseobacteraceae</taxon>
        <taxon>Jannaschia</taxon>
    </lineage>
</organism>
<dbReference type="EMBL" id="CYPR01000060">
    <property type="protein sequence ID" value="CUH35272.1"/>
    <property type="molecule type" value="Genomic_DNA"/>
</dbReference>
<evidence type="ECO:0000259" key="8">
    <source>
        <dbReference type="Pfam" id="PF22638"/>
    </source>
</evidence>
<protein>
    <recommendedName>
        <fullName evidence="4">Flagellar hook-associated protein 1</fullName>
    </recommendedName>
</protein>
<dbReference type="GO" id="GO:0005198">
    <property type="term" value="F:structural molecule activity"/>
    <property type="evidence" value="ECO:0007669"/>
    <property type="project" value="InterPro"/>
</dbReference>
<dbReference type="Pfam" id="PF22638">
    <property type="entry name" value="FlgK_D1"/>
    <property type="match status" value="1"/>
</dbReference>
<proteinExistence type="inferred from homology"/>
<dbReference type="STRING" id="313367.JSE7799_01105"/>
<evidence type="ECO:0000256" key="3">
    <source>
        <dbReference type="ARBA" id="ARBA00009677"/>
    </source>
</evidence>
<accession>A0A0M7B6S3</accession>
<gene>
    <name evidence="9" type="primary">flgK</name>
    <name evidence="9" type="ORF">JSE7799_01105</name>
</gene>
<dbReference type="OrthoDB" id="7181295at2"/>
<reference evidence="9 10" key="1">
    <citation type="submission" date="2015-09" db="EMBL/GenBank/DDBJ databases">
        <authorList>
            <person name="Jackson K.R."/>
            <person name="Lunt B.L."/>
            <person name="Fisher J.N.B."/>
            <person name="Gardner A.V."/>
            <person name="Bailey M.E."/>
            <person name="Deus L.M."/>
            <person name="Earl A.S."/>
            <person name="Gibby P.D."/>
            <person name="Hartmann K.A."/>
            <person name="Liu J.E."/>
            <person name="Manci A.M."/>
            <person name="Nielsen D.A."/>
            <person name="Solomon M.B."/>
            <person name="Breakwell D.P."/>
            <person name="Burnett S.H."/>
            <person name="Grose J.H."/>
        </authorList>
    </citation>
    <scope>NUCLEOTIDE SEQUENCE [LARGE SCALE GENOMIC DNA]</scope>
    <source>
        <strain evidence="9 10">CECT 7799</strain>
    </source>
</reference>
<name>A0A0M7B6S3_9RHOB</name>
<evidence type="ECO:0000313" key="9">
    <source>
        <dbReference type="EMBL" id="CUH35272.1"/>
    </source>
</evidence>
<dbReference type="GO" id="GO:0005576">
    <property type="term" value="C:extracellular region"/>
    <property type="evidence" value="ECO:0007669"/>
    <property type="project" value="UniProtKB-SubCell"/>
</dbReference>
<evidence type="ECO:0000256" key="6">
    <source>
        <dbReference type="ARBA" id="ARBA00023143"/>
    </source>
</evidence>
<keyword evidence="9" id="KW-0966">Cell projection</keyword>
<dbReference type="Pfam" id="PF06429">
    <property type="entry name" value="Flg_bbr_C"/>
    <property type="match status" value="1"/>
</dbReference>
<dbReference type="Proteomes" id="UP000049455">
    <property type="component" value="Unassembled WGS sequence"/>
</dbReference>
<keyword evidence="10" id="KW-1185">Reference proteome</keyword>
<dbReference type="AlphaFoldDB" id="A0A0M7B6S3"/>
<evidence type="ECO:0000256" key="1">
    <source>
        <dbReference type="ARBA" id="ARBA00004365"/>
    </source>
</evidence>
<keyword evidence="9" id="KW-0969">Cilium</keyword>
<dbReference type="GO" id="GO:0044780">
    <property type="term" value="P:bacterial-type flagellum assembly"/>
    <property type="evidence" value="ECO:0007669"/>
    <property type="project" value="InterPro"/>
</dbReference>
<evidence type="ECO:0000256" key="4">
    <source>
        <dbReference type="ARBA" id="ARBA00016244"/>
    </source>
</evidence>